<dbReference type="InterPro" id="IPR002725">
    <property type="entry name" value="YgjP-like_metallopeptidase"/>
</dbReference>
<dbReference type="KEGG" id="byl:A4V09_03745"/>
<evidence type="ECO:0000259" key="1">
    <source>
        <dbReference type="Pfam" id="PF01863"/>
    </source>
</evidence>
<protein>
    <recommendedName>
        <fullName evidence="1">YgjP-like metallopeptidase domain-containing protein</fullName>
    </recommendedName>
</protein>
<evidence type="ECO:0000313" key="3">
    <source>
        <dbReference type="Proteomes" id="UP000092574"/>
    </source>
</evidence>
<dbReference type="EMBL" id="CP015405">
    <property type="protein sequence ID" value="ANU74949.1"/>
    <property type="molecule type" value="Genomic_DNA"/>
</dbReference>
<dbReference type="PANTHER" id="PTHR30399">
    <property type="entry name" value="UNCHARACTERIZED PROTEIN YGJP"/>
    <property type="match status" value="1"/>
</dbReference>
<name>A0A1C7I8T5_9FIRM</name>
<dbReference type="PANTHER" id="PTHR30399:SF1">
    <property type="entry name" value="UTP PYROPHOSPHATASE"/>
    <property type="match status" value="1"/>
</dbReference>
<dbReference type="Pfam" id="PF01863">
    <property type="entry name" value="YgjP-like"/>
    <property type="match status" value="1"/>
</dbReference>
<feature type="domain" description="YgjP-like metallopeptidase" evidence="1">
    <location>
        <begin position="74"/>
        <end position="170"/>
    </location>
</feature>
<organism evidence="2 3">
    <name type="scientific">Blautia pseudococcoides</name>
    <dbReference type="NCBI Taxonomy" id="1796616"/>
    <lineage>
        <taxon>Bacteria</taxon>
        <taxon>Bacillati</taxon>
        <taxon>Bacillota</taxon>
        <taxon>Clostridia</taxon>
        <taxon>Lachnospirales</taxon>
        <taxon>Lachnospiraceae</taxon>
        <taxon>Blautia</taxon>
    </lineage>
</organism>
<dbReference type="CDD" id="cd07344">
    <property type="entry name" value="M48_yhfN_like"/>
    <property type="match status" value="1"/>
</dbReference>
<proteinExistence type="predicted"/>
<accession>A0A1C7I8T5</accession>
<gene>
    <name evidence="2" type="ORF">A4V09_03745</name>
</gene>
<dbReference type="OrthoDB" id="9811177at2"/>
<dbReference type="Gene3D" id="3.30.2010.10">
    <property type="entry name" value="Metalloproteases ('zincins'), catalytic domain"/>
    <property type="match status" value="1"/>
</dbReference>
<sequence length="179" mass="21477">MEYQIIYGNRTTLGIQITPEGHVVVRAPRHYPKRKIRQFVRMKKEWIHKKAEGRKTDAWYINAQPYQKEEKVQYLNSALEIFTVKADYYAALMGISYAQIEVTEKYGQWGKCTKDGRLLFNWRLILAPEEVLDYVVINTLARVKNYPFLTIRMVEQVMPDFQVWKQWLKERSILLWSRE</sequence>
<evidence type="ECO:0000313" key="2">
    <source>
        <dbReference type="EMBL" id="ANU74949.1"/>
    </source>
</evidence>
<dbReference type="STRING" id="1796616.A4V09_03745"/>
<dbReference type="RefSeq" id="WP_065541171.1">
    <property type="nucleotide sequence ID" value="NZ_CP015405.2"/>
</dbReference>
<reference evidence="2" key="1">
    <citation type="submission" date="2017-04" db="EMBL/GenBank/DDBJ databases">
        <title>Complete Genome Sequences of Twelve Strains of a Stable Defined Moderately Diverse Mouse Microbiota 2 (sDMDMm2).</title>
        <authorList>
            <person name="Uchimura Y."/>
            <person name="Wyss M."/>
            <person name="Brugiroux S."/>
            <person name="Limenitakis J.P."/>
            <person name="Stecher B."/>
            <person name="McCoy K.D."/>
            <person name="Macpherson A.J."/>
        </authorList>
    </citation>
    <scope>NUCLEOTIDE SEQUENCE</scope>
    <source>
        <strain evidence="2">YL58</strain>
    </source>
</reference>
<dbReference type="Proteomes" id="UP000092574">
    <property type="component" value="Chromosome"/>
</dbReference>
<dbReference type="AlphaFoldDB" id="A0A1C7I8T5"/>
<dbReference type="InterPro" id="IPR053136">
    <property type="entry name" value="UTP_pyrophosphatase-like"/>
</dbReference>
<keyword evidence="3" id="KW-1185">Reference proteome</keyword>